<proteinExistence type="predicted"/>
<dbReference type="PANTHER" id="PTHR33138">
    <property type="entry name" value="OS01G0690200 PROTEIN"/>
    <property type="match status" value="1"/>
</dbReference>
<feature type="transmembrane region" description="Helical" evidence="3">
    <location>
        <begin position="264"/>
        <end position="287"/>
    </location>
</feature>
<evidence type="ECO:0000256" key="3">
    <source>
        <dbReference type="SAM" id="Phobius"/>
    </source>
</evidence>
<keyword evidence="2 4" id="KW-0732">Signal</keyword>
<comment type="caution">
    <text evidence="6">The sequence shown here is derived from an EMBL/GenBank/DDBJ whole genome shotgun (WGS) entry which is preliminary data.</text>
</comment>
<keyword evidence="3" id="KW-0812">Transmembrane</keyword>
<organism evidence="6 7">
    <name type="scientific">Perilla frutescens var. hirtella</name>
    <name type="common">Perilla citriodora</name>
    <name type="synonym">Perilla setoyensis</name>
    <dbReference type="NCBI Taxonomy" id="608512"/>
    <lineage>
        <taxon>Eukaryota</taxon>
        <taxon>Viridiplantae</taxon>
        <taxon>Streptophyta</taxon>
        <taxon>Embryophyta</taxon>
        <taxon>Tracheophyta</taxon>
        <taxon>Spermatophyta</taxon>
        <taxon>Magnoliopsida</taxon>
        <taxon>eudicotyledons</taxon>
        <taxon>Gunneridae</taxon>
        <taxon>Pentapetalae</taxon>
        <taxon>asterids</taxon>
        <taxon>lamiids</taxon>
        <taxon>Lamiales</taxon>
        <taxon>Lamiaceae</taxon>
        <taxon>Nepetoideae</taxon>
        <taxon>Elsholtzieae</taxon>
        <taxon>Perilla</taxon>
    </lineage>
</organism>
<keyword evidence="3" id="KW-0472">Membrane</keyword>
<evidence type="ECO:0000256" key="4">
    <source>
        <dbReference type="SAM" id="SignalP"/>
    </source>
</evidence>
<comment type="subcellular location">
    <subcellularLocation>
        <location evidence="1">Membrane</location>
        <topology evidence="1">Single-pass membrane protein</topology>
    </subcellularLocation>
</comment>
<dbReference type="GO" id="GO:0016020">
    <property type="term" value="C:membrane"/>
    <property type="evidence" value="ECO:0007669"/>
    <property type="project" value="UniProtKB-SubCell"/>
</dbReference>
<feature type="chain" id="PRO_5042236003" description="Wall-associated receptor kinase galacturonan-binding domain-containing protein" evidence="4">
    <location>
        <begin position="23"/>
        <end position="312"/>
    </location>
</feature>
<dbReference type="Pfam" id="PF13947">
    <property type="entry name" value="GUB_WAK_bind"/>
    <property type="match status" value="1"/>
</dbReference>
<dbReference type="EMBL" id="SDAM02000033">
    <property type="protein sequence ID" value="KAH6835636.1"/>
    <property type="molecule type" value="Genomic_DNA"/>
</dbReference>
<feature type="transmembrane region" description="Helical" evidence="3">
    <location>
        <begin position="240"/>
        <end position="258"/>
    </location>
</feature>
<evidence type="ECO:0000256" key="2">
    <source>
        <dbReference type="ARBA" id="ARBA00022729"/>
    </source>
</evidence>
<protein>
    <recommendedName>
        <fullName evidence="5">Wall-associated receptor kinase galacturonan-binding domain-containing protein</fullName>
    </recommendedName>
</protein>
<feature type="signal peptide" evidence="4">
    <location>
        <begin position="1"/>
        <end position="22"/>
    </location>
</feature>
<dbReference type="AlphaFoldDB" id="A0AAD4JKU0"/>
<evidence type="ECO:0000259" key="5">
    <source>
        <dbReference type="Pfam" id="PF13947"/>
    </source>
</evidence>
<keyword evidence="3" id="KW-1133">Transmembrane helix</keyword>
<name>A0AAD4JKU0_PERFH</name>
<evidence type="ECO:0000256" key="1">
    <source>
        <dbReference type="ARBA" id="ARBA00004167"/>
    </source>
</evidence>
<sequence>MLLISSLLILVLLHYFFQTGLAFCPNDCAPSACGNFPNISYPFRLKDDPKNCGDHRFELACENNVTSIYLNSHKYYVKAINYRNDDGDSTIRLVDASINNHTCSFPLYSAYAYNFSVQYPYSISSYSNYPFVDVAWPINFMSCTTATPLKNSSLFTDITHHCASNSSSHARYIKAGHMYASEVPETCGVDLIVMTSWKFKDLNNVSLSEINHALLYGFELIFDRICVISSETNLERFKNFFEAKLLSPLLILVVILVLSGVNPVMAIVGFTVGLGLLLAIAIHVYYVKRDFSGFSQLYSYNGTVSSSIKFIM</sequence>
<gene>
    <name evidence="6" type="ORF">C2S53_007670</name>
</gene>
<evidence type="ECO:0000313" key="7">
    <source>
        <dbReference type="Proteomes" id="UP001190926"/>
    </source>
</evidence>
<evidence type="ECO:0000313" key="6">
    <source>
        <dbReference type="EMBL" id="KAH6835636.1"/>
    </source>
</evidence>
<dbReference type="InterPro" id="IPR025287">
    <property type="entry name" value="WAK_GUB"/>
</dbReference>
<feature type="domain" description="Wall-associated receptor kinase galacturonan-binding" evidence="5">
    <location>
        <begin position="28"/>
        <end position="94"/>
    </location>
</feature>
<accession>A0AAD4JKU0</accession>
<dbReference type="PANTHER" id="PTHR33138:SF30">
    <property type="entry name" value="LEAF RUST 10 DISEASE-RESISTANCE LOCUS RECEPTOR-LIKE PROTEIN KINASE-LIKE 2.7"/>
    <property type="match status" value="1"/>
</dbReference>
<dbReference type="GO" id="GO:0030247">
    <property type="term" value="F:polysaccharide binding"/>
    <property type="evidence" value="ECO:0007669"/>
    <property type="project" value="InterPro"/>
</dbReference>
<keyword evidence="7" id="KW-1185">Reference proteome</keyword>
<reference evidence="6 7" key="1">
    <citation type="journal article" date="2021" name="Nat. Commun.">
        <title>Incipient diploidization of the medicinal plant Perilla within 10,000 years.</title>
        <authorList>
            <person name="Zhang Y."/>
            <person name="Shen Q."/>
            <person name="Leng L."/>
            <person name="Zhang D."/>
            <person name="Chen S."/>
            <person name="Shi Y."/>
            <person name="Ning Z."/>
            <person name="Chen S."/>
        </authorList>
    </citation>
    <scope>NUCLEOTIDE SEQUENCE [LARGE SCALE GENOMIC DNA]</scope>
    <source>
        <strain evidence="7">cv. PC099</strain>
    </source>
</reference>
<dbReference type="Proteomes" id="UP001190926">
    <property type="component" value="Unassembled WGS sequence"/>
</dbReference>